<dbReference type="InterPro" id="IPR029058">
    <property type="entry name" value="AB_hydrolase_fold"/>
</dbReference>
<evidence type="ECO:0000256" key="1">
    <source>
        <dbReference type="SAM" id="SignalP"/>
    </source>
</evidence>
<dbReference type="EMBL" id="JACHHZ010000001">
    <property type="protein sequence ID" value="MBB6091995.1"/>
    <property type="molecule type" value="Genomic_DNA"/>
</dbReference>
<evidence type="ECO:0000313" key="3">
    <source>
        <dbReference type="Proteomes" id="UP000588068"/>
    </source>
</evidence>
<feature type="signal peptide" evidence="1">
    <location>
        <begin position="1"/>
        <end position="21"/>
    </location>
</feature>
<dbReference type="PANTHER" id="PTHR48098">
    <property type="entry name" value="ENTEROCHELIN ESTERASE-RELATED"/>
    <property type="match status" value="1"/>
</dbReference>
<feature type="chain" id="PRO_5032729165" evidence="1">
    <location>
        <begin position="22"/>
        <end position="283"/>
    </location>
</feature>
<protein>
    <submittedName>
        <fullName evidence="2">Enterochelin esterase-like enzyme</fullName>
    </submittedName>
</protein>
<reference evidence="2 3" key="1">
    <citation type="submission" date="2020-08" db="EMBL/GenBank/DDBJ databases">
        <title>Genomic Encyclopedia of Type Strains, Phase IV (KMG-IV): sequencing the most valuable type-strain genomes for metagenomic binning, comparative biology and taxonomic classification.</title>
        <authorList>
            <person name="Goeker M."/>
        </authorList>
    </citation>
    <scope>NUCLEOTIDE SEQUENCE [LARGE SCALE GENOMIC DNA]</scope>
    <source>
        <strain evidence="2 3">DSM 26723</strain>
    </source>
</reference>
<dbReference type="InterPro" id="IPR000801">
    <property type="entry name" value="Esterase-like"/>
</dbReference>
<proteinExistence type="predicted"/>
<sequence length="283" mass="31619">MKTIRAILILAGSLLASLSFASTVTTREFDSPSLQRKWSYIAYLPTGYDSSDLRYPVLYLLHGNAQKAYDWVASGQIQQTADRLIAEGKMPPAVIVIPEAGTTWFVDRKEKMETAVIHDLLPEVQQRFRTIERREGRVVAGLSMGGFGAMRFAMKYPELFAAAGLLSPAIYADEPPANSSARRVGVFGTPEFDAQIWRSLNYPGLWDAYLAKNLPVPMYIDSGDDDQFFIEEAAVEFYSKLRRNKQPAQLRIVDGGHSWNVWSVTIGDALPFLFRFAAAPTPK</sequence>
<keyword evidence="3" id="KW-1185">Reference proteome</keyword>
<dbReference type="PANTHER" id="PTHR48098:SF1">
    <property type="entry name" value="DIACYLGLYCEROL ACYLTRANSFERASE_MYCOLYLTRANSFERASE AG85A"/>
    <property type="match status" value="1"/>
</dbReference>
<evidence type="ECO:0000313" key="2">
    <source>
        <dbReference type="EMBL" id="MBB6091995.1"/>
    </source>
</evidence>
<accession>A0A841HIX7</accession>
<keyword evidence="1" id="KW-0732">Signal</keyword>
<dbReference type="Gene3D" id="3.40.50.1820">
    <property type="entry name" value="alpha/beta hydrolase"/>
    <property type="match status" value="1"/>
</dbReference>
<name>A0A841HIX7_9GAMM</name>
<dbReference type="GO" id="GO:0016747">
    <property type="term" value="F:acyltransferase activity, transferring groups other than amino-acyl groups"/>
    <property type="evidence" value="ECO:0007669"/>
    <property type="project" value="TreeGrafter"/>
</dbReference>
<gene>
    <name evidence="2" type="ORF">HNQ60_000841</name>
</gene>
<dbReference type="Pfam" id="PF00756">
    <property type="entry name" value="Esterase"/>
    <property type="match status" value="1"/>
</dbReference>
<dbReference type="InterPro" id="IPR050583">
    <property type="entry name" value="Mycobacterial_A85_antigen"/>
</dbReference>
<dbReference type="RefSeq" id="WP_184329757.1">
    <property type="nucleotide sequence ID" value="NZ_JACHHZ010000001.1"/>
</dbReference>
<comment type="caution">
    <text evidence="2">The sequence shown here is derived from an EMBL/GenBank/DDBJ whole genome shotgun (WGS) entry which is preliminary data.</text>
</comment>
<dbReference type="AlphaFoldDB" id="A0A841HIX7"/>
<dbReference type="Proteomes" id="UP000588068">
    <property type="component" value="Unassembled WGS sequence"/>
</dbReference>
<organism evidence="2 3">
    <name type="scientific">Povalibacter uvarum</name>
    <dbReference type="NCBI Taxonomy" id="732238"/>
    <lineage>
        <taxon>Bacteria</taxon>
        <taxon>Pseudomonadati</taxon>
        <taxon>Pseudomonadota</taxon>
        <taxon>Gammaproteobacteria</taxon>
        <taxon>Steroidobacterales</taxon>
        <taxon>Steroidobacteraceae</taxon>
        <taxon>Povalibacter</taxon>
    </lineage>
</organism>
<dbReference type="SUPFAM" id="SSF53474">
    <property type="entry name" value="alpha/beta-Hydrolases"/>
    <property type="match status" value="1"/>
</dbReference>